<evidence type="ECO:0000313" key="5">
    <source>
        <dbReference type="EMBL" id="ORC15166.1"/>
    </source>
</evidence>
<protein>
    <submittedName>
        <fullName evidence="5">DNA polymerase III subunit epsilon</fullName>
    </submittedName>
</protein>
<dbReference type="SUPFAM" id="SSF53098">
    <property type="entry name" value="Ribonuclease H-like"/>
    <property type="match status" value="1"/>
</dbReference>
<dbReference type="Pfam" id="PF00929">
    <property type="entry name" value="RNase_T"/>
    <property type="match status" value="1"/>
</dbReference>
<dbReference type="PANTHER" id="PTHR30231">
    <property type="entry name" value="DNA POLYMERASE III SUBUNIT EPSILON"/>
    <property type="match status" value="1"/>
</dbReference>
<dbReference type="GO" id="GO:0003676">
    <property type="term" value="F:nucleic acid binding"/>
    <property type="evidence" value="ECO:0007669"/>
    <property type="project" value="InterPro"/>
</dbReference>
<dbReference type="PANTHER" id="PTHR30231:SF4">
    <property type="entry name" value="PROTEIN NEN2"/>
    <property type="match status" value="1"/>
</dbReference>
<evidence type="ECO:0000313" key="6">
    <source>
        <dbReference type="Proteomes" id="UP000192359"/>
    </source>
</evidence>
<dbReference type="RefSeq" id="WP_083093807.1">
    <property type="nucleotide sequence ID" value="NZ_LXWF01000045.1"/>
</dbReference>
<feature type="domain" description="Exonuclease" evidence="4">
    <location>
        <begin position="12"/>
        <end position="187"/>
    </location>
</feature>
<dbReference type="SMART" id="SM00479">
    <property type="entry name" value="EXOIII"/>
    <property type="match status" value="1"/>
</dbReference>
<organism evidence="5 6">
    <name type="scientific">Rothia nasimurium</name>
    <dbReference type="NCBI Taxonomy" id="85336"/>
    <lineage>
        <taxon>Bacteria</taxon>
        <taxon>Bacillati</taxon>
        <taxon>Actinomycetota</taxon>
        <taxon>Actinomycetes</taxon>
        <taxon>Micrococcales</taxon>
        <taxon>Micrococcaceae</taxon>
        <taxon>Rothia</taxon>
    </lineage>
</organism>
<evidence type="ECO:0000256" key="1">
    <source>
        <dbReference type="ARBA" id="ARBA00022722"/>
    </source>
</evidence>
<sequence length="232" mass="25464">MTSQTAPWTELPRATFDLETTGVDPRTARIVTASLVLVSPDGDVLRAGEWLADPGVEIPEQASAIHGITTEYARQHGKPGQQVAYEVAMALGGLFADGVPVIAFNAAYDFSVLHFELARYGYPPLVCSPVLDPLVINKHVHKFKKGKRTLEVLASEYSVELENAHTSKDDALAAERLLTAMSFEYEEIEQPATALHEQQITWAAEQAAELQEYFNRIGKQADVSGAWPVRTD</sequence>
<keyword evidence="1" id="KW-0540">Nuclease</keyword>
<dbReference type="Proteomes" id="UP000192359">
    <property type="component" value="Unassembled WGS sequence"/>
</dbReference>
<reference evidence="5 6" key="1">
    <citation type="submission" date="2016-05" db="EMBL/GenBank/DDBJ databases">
        <title>Draft genome sequence of a porcine commensal Rothia nasimurium.</title>
        <authorList>
            <person name="Gaiser R.A."/>
            <person name="Van Baarlen P."/>
            <person name="Wells J.M."/>
        </authorList>
    </citation>
    <scope>NUCLEOTIDE SEQUENCE [LARGE SCALE GENOMIC DNA]</scope>
    <source>
        <strain evidence="5 6">PT-32</strain>
    </source>
</reference>
<dbReference type="InterPro" id="IPR013520">
    <property type="entry name" value="Ribonucl_H"/>
</dbReference>
<dbReference type="InterPro" id="IPR012337">
    <property type="entry name" value="RNaseH-like_sf"/>
</dbReference>
<keyword evidence="2" id="KW-0378">Hydrolase</keyword>
<name>A0A1Y1RLE0_9MICC</name>
<accession>A0A1Y1RLE0</accession>
<dbReference type="GO" id="GO:0005829">
    <property type="term" value="C:cytosol"/>
    <property type="evidence" value="ECO:0007669"/>
    <property type="project" value="TreeGrafter"/>
</dbReference>
<keyword evidence="3" id="KW-0269">Exonuclease</keyword>
<gene>
    <name evidence="5" type="ORF">A7979_08165</name>
</gene>
<evidence type="ECO:0000256" key="3">
    <source>
        <dbReference type="ARBA" id="ARBA00022839"/>
    </source>
</evidence>
<comment type="caution">
    <text evidence="5">The sequence shown here is derived from an EMBL/GenBank/DDBJ whole genome shotgun (WGS) entry which is preliminary data.</text>
</comment>
<keyword evidence="6" id="KW-1185">Reference proteome</keyword>
<dbReference type="InterPro" id="IPR036397">
    <property type="entry name" value="RNaseH_sf"/>
</dbReference>
<dbReference type="AlphaFoldDB" id="A0A1Y1RLE0"/>
<dbReference type="NCBIfam" id="NF005927">
    <property type="entry name" value="PRK07942.1"/>
    <property type="match status" value="1"/>
</dbReference>
<dbReference type="EMBL" id="LXWF01000045">
    <property type="protein sequence ID" value="ORC15166.1"/>
    <property type="molecule type" value="Genomic_DNA"/>
</dbReference>
<dbReference type="GO" id="GO:0008408">
    <property type="term" value="F:3'-5' exonuclease activity"/>
    <property type="evidence" value="ECO:0007669"/>
    <property type="project" value="TreeGrafter"/>
</dbReference>
<proteinExistence type="predicted"/>
<evidence type="ECO:0000256" key="2">
    <source>
        <dbReference type="ARBA" id="ARBA00022801"/>
    </source>
</evidence>
<dbReference type="CDD" id="cd06127">
    <property type="entry name" value="DEDDh"/>
    <property type="match status" value="1"/>
</dbReference>
<evidence type="ECO:0000259" key="4">
    <source>
        <dbReference type="SMART" id="SM00479"/>
    </source>
</evidence>
<dbReference type="OrthoDB" id="9791657at2"/>
<dbReference type="Gene3D" id="3.30.420.10">
    <property type="entry name" value="Ribonuclease H-like superfamily/Ribonuclease H"/>
    <property type="match status" value="1"/>
</dbReference>